<dbReference type="AlphaFoldDB" id="E0VBL8"/>
<proteinExistence type="predicted"/>
<protein>
    <submittedName>
        <fullName evidence="2 3">Uncharacterized protein</fullName>
    </submittedName>
</protein>
<feature type="region of interest" description="Disordered" evidence="1">
    <location>
        <begin position="231"/>
        <end position="250"/>
    </location>
</feature>
<dbReference type="InParanoid" id="E0VBL8"/>
<dbReference type="VEuPathDB" id="VectorBase:PHUM064890"/>
<dbReference type="OrthoDB" id="10339530at2759"/>
<evidence type="ECO:0000313" key="4">
    <source>
        <dbReference type="Proteomes" id="UP000009046"/>
    </source>
</evidence>
<dbReference type="EnsemblMetazoa" id="PHUM064890-RA">
    <property type="protein sequence ID" value="PHUM064890-PA"/>
    <property type="gene ID" value="PHUM064890"/>
</dbReference>
<evidence type="ECO:0000256" key="1">
    <source>
        <dbReference type="SAM" id="MobiDB-lite"/>
    </source>
</evidence>
<keyword evidence="4" id="KW-1185">Reference proteome</keyword>
<evidence type="ECO:0000313" key="2">
    <source>
        <dbReference type="EMBL" id="EEB10774.1"/>
    </source>
</evidence>
<accession>E0VBL8</accession>
<dbReference type="CTD" id="8231121"/>
<dbReference type="GeneID" id="8231121"/>
<dbReference type="EMBL" id="AAZO01000759">
    <property type="status" value="NOT_ANNOTATED_CDS"/>
    <property type="molecule type" value="Genomic_DNA"/>
</dbReference>
<dbReference type="EMBL" id="DS235033">
    <property type="protein sequence ID" value="EEB10774.1"/>
    <property type="molecule type" value="Genomic_DNA"/>
</dbReference>
<dbReference type="KEGG" id="phu:Phum_PHUM064890"/>
<dbReference type="RefSeq" id="XP_002423512.1">
    <property type="nucleotide sequence ID" value="XM_002423467.1"/>
</dbReference>
<gene>
    <name evidence="3" type="primary">8231121</name>
    <name evidence="2" type="ORF">Phum_PHUM064890</name>
</gene>
<evidence type="ECO:0000313" key="3">
    <source>
        <dbReference type="EnsemblMetazoa" id="PHUM064890-PA"/>
    </source>
</evidence>
<dbReference type="Proteomes" id="UP000009046">
    <property type="component" value="Unassembled WGS sequence"/>
</dbReference>
<organism>
    <name type="scientific">Pediculus humanus subsp. corporis</name>
    <name type="common">Body louse</name>
    <dbReference type="NCBI Taxonomy" id="121224"/>
    <lineage>
        <taxon>Eukaryota</taxon>
        <taxon>Metazoa</taxon>
        <taxon>Ecdysozoa</taxon>
        <taxon>Arthropoda</taxon>
        <taxon>Hexapoda</taxon>
        <taxon>Insecta</taxon>
        <taxon>Pterygota</taxon>
        <taxon>Neoptera</taxon>
        <taxon>Paraneoptera</taxon>
        <taxon>Psocodea</taxon>
        <taxon>Troctomorpha</taxon>
        <taxon>Phthiraptera</taxon>
        <taxon>Anoplura</taxon>
        <taxon>Pediculidae</taxon>
        <taxon>Pediculus</taxon>
    </lineage>
</organism>
<reference evidence="2" key="1">
    <citation type="submission" date="2007-04" db="EMBL/GenBank/DDBJ databases">
        <title>Annotation of Pediculus humanus corporis strain USDA.</title>
        <authorList>
            <person name="Kirkness E."/>
            <person name="Hannick L."/>
            <person name="Hass B."/>
            <person name="Bruggner R."/>
            <person name="Lawson D."/>
            <person name="Bidwell S."/>
            <person name="Joardar V."/>
            <person name="Caler E."/>
            <person name="Walenz B."/>
            <person name="Inman J."/>
            <person name="Schobel S."/>
            <person name="Galinsky K."/>
            <person name="Amedeo P."/>
            <person name="Strausberg R."/>
        </authorList>
    </citation>
    <scope>NUCLEOTIDE SEQUENCE</scope>
    <source>
        <strain evidence="2">USDA</strain>
    </source>
</reference>
<name>E0VBL8_PEDHC</name>
<dbReference type="HOGENOM" id="CLU_512235_0_0_1"/>
<reference evidence="3" key="3">
    <citation type="submission" date="2021-02" db="UniProtKB">
        <authorList>
            <consortium name="EnsemblMetazoa"/>
        </authorList>
    </citation>
    <scope>IDENTIFICATION</scope>
    <source>
        <strain evidence="3">USDA</strain>
    </source>
</reference>
<feature type="region of interest" description="Disordered" evidence="1">
    <location>
        <begin position="376"/>
        <end position="402"/>
    </location>
</feature>
<reference evidence="2" key="2">
    <citation type="submission" date="2007-04" db="EMBL/GenBank/DDBJ databases">
        <title>The genome of the human body louse.</title>
        <authorList>
            <consortium name="The Human Body Louse Genome Consortium"/>
            <person name="Kirkness E."/>
            <person name="Walenz B."/>
            <person name="Hass B."/>
            <person name="Bruggner R."/>
            <person name="Strausberg R."/>
        </authorList>
    </citation>
    <scope>NUCLEOTIDE SEQUENCE</scope>
    <source>
        <strain evidence="2">USDA</strain>
    </source>
</reference>
<sequence>MEGSNSWTLFRTMSFISSRAKAFKERFSHRQRSLSDSWMDQTSLDYTHIDDPSGQPVFEVGGSMQSLLDDNIQWGPAIVVQRSKSLESVSTHHRPSITTIYSPAVPLQCTQSSVSIAVALNSRRSSTIMQRLPLPKPKEQLNVPSSCEIIPQFFSTPLLQSPMTGDADTDLLMAGGSDTNPVCDDVQINVANSTTLPPKQKTSKIHYPPMTPILSRSRPCVPKSIHSTSCTQISDSQIPRIPGPPPTPKKLRPVSACSLDPGAFEVPSLLDFTSNVVEPIEGTKPLIDMSSPPQRRKSRPFSCASFDPLIGFDAPTIQVQQTSSIPNLTNDAYNYPAKIPKIKAPPSFPKNTKTSEINRSLNPFTAETTNGVDINIQSTSIPNVNKTSDNTSKPNDTSSSNSNFLISFEKTASSPSSTTTTTQVPLTVDVTEESDDILKNVISRVPYRKKMSISSSNLNLSLDFRKSPAPFDPQEWKKYVEATFPSIQETGECRRCRARGSDSSILLPTIKSLVEGGRKEKRGLMKNVDLRM</sequence>